<dbReference type="InterPro" id="IPR003673">
    <property type="entry name" value="CoA-Trfase_fam_III"/>
</dbReference>
<dbReference type="Pfam" id="PF02515">
    <property type="entry name" value="CoA_transf_3"/>
    <property type="match status" value="2"/>
</dbReference>
<evidence type="ECO:0000313" key="3">
    <source>
        <dbReference type="EMBL" id="MDF8332202.1"/>
    </source>
</evidence>
<accession>A0ABT6CEE3</accession>
<proteinExistence type="predicted"/>
<sequence>MKHDELPLVDETYQAKDGKPLCGLRVIDLMPDAMAGIARHFAELGADVVRIEPAAGGPDRRAGRIVAGVSVDFVAANLGKRSATPDQIARLARDADIVVTPRGGVDHGALRAENPALVILTVSDFGDTGQFANWIGSDAVFHALSGELSRSGAPNRQPLLPPGELAIAVAVVQAVYVALLAYWNRLRTGYGDCLDFSILDGATQALDPGYGIGGSAAGGVLASKLPRGRPDVSFMYPIYPCTDGFIRLCVLAPRQWQNMFEWMGRPEAFASPEFNKMQVRFASPTLMSAMAAHFAGRSLSQALAEAAEYGVPAAAVLSLSDALKSEQIVARRSFLPVRLADGVSALFPDGVMEIDRRRMGIAGPPPALPQSDIAWRDRPQMVQAPALGDRLFSGLKVLDFGVIVVGAETGRLLADQGADVIKVESSSFPDGSRQSRSTGPISPTFATGHRNRRSIGINLRDPRGKDVIYQLIRETDVVLSNFKGGTLQSLGLDYATLRAINPAIIVVDSSAFGPTGPWAQRMGYGPLVRASAGLTMQWRYPGEPESFADAMTVYPDHVAARIGAIGVISLLIRRLKTGGGGEVSVSQAEVMLGQMAPMVATEALEHAGHRVSSKPGRSAVYAAAGDDEWCVVSIRDAADEARVAAVTGGQDLAVWIGERSPRECMEVLQAACVPAAAMLRVSELPAFDYYTQRGFFRQSRHPHISEVLTMEADPVRAERLPSPPDLPAPLFAEHTSAVLRERLNLPESEIETLLASGAIEEVKPPTPVQA</sequence>
<keyword evidence="4" id="KW-1185">Reference proteome</keyword>
<feature type="region of interest" description="Disordered" evidence="2">
    <location>
        <begin position="425"/>
        <end position="449"/>
    </location>
</feature>
<dbReference type="PANTHER" id="PTHR48228:SF6">
    <property type="entry name" value="L-CARNITINE COA-TRANSFERASE"/>
    <property type="match status" value="1"/>
</dbReference>
<organism evidence="3 4">
    <name type="scientific">Novosphingobium cyanobacteriorum</name>
    <dbReference type="NCBI Taxonomy" id="3024215"/>
    <lineage>
        <taxon>Bacteria</taxon>
        <taxon>Pseudomonadati</taxon>
        <taxon>Pseudomonadota</taxon>
        <taxon>Alphaproteobacteria</taxon>
        <taxon>Sphingomonadales</taxon>
        <taxon>Sphingomonadaceae</taxon>
        <taxon>Novosphingobium</taxon>
    </lineage>
</organism>
<evidence type="ECO:0000313" key="4">
    <source>
        <dbReference type="Proteomes" id="UP001222770"/>
    </source>
</evidence>
<dbReference type="SUPFAM" id="SSF89796">
    <property type="entry name" value="CoA-transferase family III (CaiB/BaiF)"/>
    <property type="match status" value="2"/>
</dbReference>
<dbReference type="EMBL" id="JAROCY010000002">
    <property type="protein sequence ID" value="MDF8332202.1"/>
    <property type="molecule type" value="Genomic_DNA"/>
</dbReference>
<evidence type="ECO:0000256" key="1">
    <source>
        <dbReference type="ARBA" id="ARBA00022679"/>
    </source>
</evidence>
<dbReference type="GO" id="GO:0016740">
    <property type="term" value="F:transferase activity"/>
    <property type="evidence" value="ECO:0007669"/>
    <property type="project" value="UniProtKB-KW"/>
</dbReference>
<keyword evidence="1 3" id="KW-0808">Transferase</keyword>
<dbReference type="Proteomes" id="UP001222770">
    <property type="component" value="Unassembled WGS sequence"/>
</dbReference>
<dbReference type="Gene3D" id="3.30.1540.10">
    <property type="entry name" value="formyl-coa transferase, domain 3"/>
    <property type="match status" value="2"/>
</dbReference>
<name>A0ABT6CEE3_9SPHN</name>
<dbReference type="InterPro" id="IPR044855">
    <property type="entry name" value="CoA-Trfase_III_dom3_sf"/>
</dbReference>
<gene>
    <name evidence="3" type="ORF">POM99_03235</name>
</gene>
<comment type="caution">
    <text evidence="3">The sequence shown here is derived from an EMBL/GenBank/DDBJ whole genome shotgun (WGS) entry which is preliminary data.</text>
</comment>
<protein>
    <submittedName>
        <fullName evidence="3">CoA transferase</fullName>
    </submittedName>
</protein>
<dbReference type="PANTHER" id="PTHR48228">
    <property type="entry name" value="SUCCINYL-COA--D-CITRAMALATE COA-TRANSFERASE"/>
    <property type="match status" value="1"/>
</dbReference>
<dbReference type="InterPro" id="IPR023606">
    <property type="entry name" value="CoA-Trfase_III_dom_1_sf"/>
</dbReference>
<dbReference type="InterPro" id="IPR050509">
    <property type="entry name" value="CoA-transferase_III"/>
</dbReference>
<reference evidence="3 4" key="1">
    <citation type="submission" date="2023-03" db="EMBL/GenBank/DDBJ databases">
        <title>Novosphingobium cyanobacteriorum sp. nov., isolated from a eutrophic reservoir during the Microcystis bloom period.</title>
        <authorList>
            <person name="Kang M."/>
            <person name="Le V."/>
            <person name="Ko S.-R."/>
            <person name="Lee S.-A."/>
            <person name="Ahn C.-Y."/>
        </authorList>
    </citation>
    <scope>NUCLEOTIDE SEQUENCE [LARGE SCALE GENOMIC DNA]</scope>
    <source>
        <strain evidence="3 4">HBC54</strain>
    </source>
</reference>
<feature type="compositionally biased region" description="Polar residues" evidence="2">
    <location>
        <begin position="425"/>
        <end position="445"/>
    </location>
</feature>
<evidence type="ECO:0000256" key="2">
    <source>
        <dbReference type="SAM" id="MobiDB-lite"/>
    </source>
</evidence>
<dbReference type="Gene3D" id="3.40.50.10540">
    <property type="entry name" value="Crotonobetainyl-coa:carnitine coa-transferase, domain 1"/>
    <property type="match status" value="2"/>
</dbReference>
<dbReference type="RefSeq" id="WP_277275359.1">
    <property type="nucleotide sequence ID" value="NZ_JAROCY010000002.1"/>
</dbReference>